<evidence type="ECO:0000313" key="2">
    <source>
        <dbReference type="EMBL" id="CAG4889120.1"/>
    </source>
</evidence>
<feature type="domain" description="XdhC Rossmann" evidence="1">
    <location>
        <begin position="32"/>
        <end position="174"/>
    </location>
</feature>
<organism evidence="2 3">
    <name type="scientific">Paraburkholderia gardini</name>
    <dbReference type="NCBI Taxonomy" id="2823469"/>
    <lineage>
        <taxon>Bacteria</taxon>
        <taxon>Pseudomonadati</taxon>
        <taxon>Pseudomonadota</taxon>
        <taxon>Betaproteobacteria</taxon>
        <taxon>Burkholderiales</taxon>
        <taxon>Burkholderiaceae</taxon>
        <taxon>Paraburkholderia</taxon>
    </lineage>
</organism>
<protein>
    <recommendedName>
        <fullName evidence="1">XdhC Rossmann domain-containing protein</fullName>
    </recommendedName>
</protein>
<dbReference type="NCBIfam" id="TIGR02964">
    <property type="entry name" value="xanthine_xdhC"/>
    <property type="match status" value="1"/>
</dbReference>
<dbReference type="PANTHER" id="PTHR30388:SF6">
    <property type="entry name" value="XANTHINE DEHYDROGENASE SUBUNIT A-RELATED"/>
    <property type="match status" value="1"/>
</dbReference>
<dbReference type="InterPro" id="IPR052698">
    <property type="entry name" value="MoCofactor_Util/Proc"/>
</dbReference>
<dbReference type="InterPro" id="IPR027051">
    <property type="entry name" value="XdhC_Rossmann_dom"/>
</dbReference>
<comment type="caution">
    <text evidence="2">The sequence shown here is derived from an EMBL/GenBank/DDBJ whole genome shotgun (WGS) entry which is preliminary data.</text>
</comment>
<dbReference type="Proteomes" id="UP000789752">
    <property type="component" value="Unassembled WGS sequence"/>
</dbReference>
<dbReference type="RefSeq" id="WP_228974890.1">
    <property type="nucleotide sequence ID" value="NZ_CAJQYY010000003.1"/>
</dbReference>
<evidence type="ECO:0000259" key="1">
    <source>
        <dbReference type="Pfam" id="PF13478"/>
    </source>
</evidence>
<dbReference type="EMBL" id="CAJQYY010000003">
    <property type="protein sequence ID" value="CAG4889120.1"/>
    <property type="molecule type" value="Genomic_DNA"/>
</dbReference>
<dbReference type="InterPro" id="IPR014308">
    <property type="entry name" value="Xanthine_DH_XdhC"/>
</dbReference>
<name>A0ABN7QFW4_9BURK</name>
<sequence>MHMFATNPGVPLQTGRRRAVAASRPALPPMHIVLFGAGHVGHALVSLLGNLPCVVQWVDERDELFPDEVPANVQVEATDTPDAIVDHAPAGAYFLVMTHNHALDFALAARIMRRHDFAYFGMIGSKTKRVKFERRLIERGVGPERLIEMTCPIGVPGIVDKAPPSIAIAVAAELFKVRSQEAAMAVVCETSHAASRETRRVSLPQLEKV</sequence>
<proteinExistence type="predicted"/>
<reference evidence="2 3" key="1">
    <citation type="submission" date="2021-04" db="EMBL/GenBank/DDBJ databases">
        <authorList>
            <person name="Vanwijnsberghe S."/>
        </authorList>
    </citation>
    <scope>NUCLEOTIDE SEQUENCE [LARGE SCALE GENOMIC DNA]</scope>
    <source>
        <strain evidence="2 3">LMG 32171</strain>
    </source>
</reference>
<dbReference type="SUPFAM" id="SSF51735">
    <property type="entry name" value="NAD(P)-binding Rossmann-fold domains"/>
    <property type="match status" value="1"/>
</dbReference>
<dbReference type="PANTHER" id="PTHR30388">
    <property type="entry name" value="ALDEHYDE OXIDOREDUCTASE MOLYBDENUM COFACTOR ASSEMBLY PROTEIN"/>
    <property type="match status" value="1"/>
</dbReference>
<accession>A0ABN7QFW4</accession>
<dbReference type="Gene3D" id="3.40.50.720">
    <property type="entry name" value="NAD(P)-binding Rossmann-like Domain"/>
    <property type="match status" value="1"/>
</dbReference>
<dbReference type="InterPro" id="IPR036291">
    <property type="entry name" value="NAD(P)-bd_dom_sf"/>
</dbReference>
<dbReference type="Pfam" id="PF13478">
    <property type="entry name" value="XdhC_C"/>
    <property type="match status" value="1"/>
</dbReference>
<keyword evidence="3" id="KW-1185">Reference proteome</keyword>
<gene>
    <name evidence="2" type="ORF">R54767_00659</name>
</gene>
<evidence type="ECO:0000313" key="3">
    <source>
        <dbReference type="Proteomes" id="UP000789752"/>
    </source>
</evidence>